<protein>
    <submittedName>
        <fullName evidence="3">Terpenoid synthase</fullName>
    </submittedName>
</protein>
<proteinExistence type="inferred from homology"/>
<dbReference type="AlphaFoldDB" id="A0A8H6ZDA0"/>
<dbReference type="SUPFAM" id="SSF48576">
    <property type="entry name" value="Terpenoid synthases"/>
    <property type="match status" value="1"/>
</dbReference>
<dbReference type="InterPro" id="IPR008949">
    <property type="entry name" value="Isoprenoid_synthase_dom_sf"/>
</dbReference>
<dbReference type="GO" id="GO:0016838">
    <property type="term" value="F:carbon-oxygen lyase activity, acting on phosphates"/>
    <property type="evidence" value="ECO:0007669"/>
    <property type="project" value="InterPro"/>
</dbReference>
<dbReference type="SFLD" id="SFLDS00005">
    <property type="entry name" value="Isoprenoid_Synthase_Type_I"/>
    <property type="match status" value="1"/>
</dbReference>
<keyword evidence="4" id="KW-1185">Reference proteome</keyword>
<comment type="similarity">
    <text evidence="1">Belongs to the trichodiene synthase family.</text>
</comment>
<reference evidence="3" key="1">
    <citation type="submission" date="2020-05" db="EMBL/GenBank/DDBJ databases">
        <title>Mycena genomes resolve the evolution of fungal bioluminescence.</title>
        <authorList>
            <person name="Tsai I.J."/>
        </authorList>
    </citation>
    <scope>NUCLEOTIDE SEQUENCE</scope>
    <source>
        <strain evidence="3">160909Yilan</strain>
    </source>
</reference>
<accession>A0A8H6ZDA0</accession>
<dbReference type="EMBL" id="JACAZH010000003">
    <property type="protein sequence ID" value="KAF7373565.1"/>
    <property type="molecule type" value="Genomic_DNA"/>
</dbReference>
<dbReference type="OrthoDB" id="2998174at2759"/>
<dbReference type="InterPro" id="IPR024652">
    <property type="entry name" value="Trichodiene_synth"/>
</dbReference>
<gene>
    <name evidence="3" type="ORF">MSAN_00566900</name>
</gene>
<evidence type="ECO:0000313" key="4">
    <source>
        <dbReference type="Proteomes" id="UP000623467"/>
    </source>
</evidence>
<dbReference type="SFLD" id="SFLDG01021">
    <property type="entry name" value="Trichodiene_Synthase_Like"/>
    <property type="match status" value="1"/>
</dbReference>
<keyword evidence="2" id="KW-0456">Lyase</keyword>
<comment type="caution">
    <text evidence="3">The sequence shown here is derived from an EMBL/GenBank/DDBJ whole genome shotgun (WGS) entry which is preliminary data.</text>
</comment>
<sequence length="344" mass="38754">MSLRNFPSWLISVCGSRTPQEDARPDLRGIIGSLLNVVSYTPSNNPHVATSTTDALEKALVGEVESWDVDDGHDGAQFASISKKAVSLIQFWYSRHSFDEKFTFALYAFFFYIDDCVGKPGLDDYQRRLMMGLPQVDPVLTHYQRVLGKLYDHWDPISADAMVCAAMEFMNGSILENRHEIMGLTVAPTAPNWPKYLRAKSGLGSGAAFAIFPKQAHPDISAYIQVVPDIDEFTCLANDILSFYKEELAGETTNYVHFRSRTTSKPPKQVLAEMVREASNLHVRIAATLARHPEALAAWRTFENGFIAWHLSIKRYKLSELGFQYLKLETPNSDSYSSFKESVY</sequence>
<dbReference type="Gene3D" id="1.10.600.10">
    <property type="entry name" value="Farnesyl Diphosphate Synthase"/>
    <property type="match status" value="1"/>
</dbReference>
<evidence type="ECO:0000313" key="3">
    <source>
        <dbReference type="EMBL" id="KAF7373565.1"/>
    </source>
</evidence>
<evidence type="ECO:0000256" key="2">
    <source>
        <dbReference type="ARBA" id="ARBA00023239"/>
    </source>
</evidence>
<dbReference type="Pfam" id="PF06330">
    <property type="entry name" value="TRI5"/>
    <property type="match status" value="1"/>
</dbReference>
<organism evidence="3 4">
    <name type="scientific">Mycena sanguinolenta</name>
    <dbReference type="NCBI Taxonomy" id="230812"/>
    <lineage>
        <taxon>Eukaryota</taxon>
        <taxon>Fungi</taxon>
        <taxon>Dikarya</taxon>
        <taxon>Basidiomycota</taxon>
        <taxon>Agaricomycotina</taxon>
        <taxon>Agaricomycetes</taxon>
        <taxon>Agaricomycetidae</taxon>
        <taxon>Agaricales</taxon>
        <taxon>Marasmiineae</taxon>
        <taxon>Mycenaceae</taxon>
        <taxon>Mycena</taxon>
    </lineage>
</organism>
<evidence type="ECO:0000256" key="1">
    <source>
        <dbReference type="ARBA" id="ARBA00007946"/>
    </source>
</evidence>
<name>A0A8H6ZDA0_9AGAR</name>
<dbReference type="Proteomes" id="UP000623467">
    <property type="component" value="Unassembled WGS sequence"/>
</dbReference>